<reference evidence="6" key="1">
    <citation type="submission" date="2020-06" db="EMBL/GenBank/DDBJ databases">
        <title>Draft genome of Bugula neritina, a colonial animal packing powerful symbionts and potential medicines.</title>
        <authorList>
            <person name="Rayko M."/>
        </authorList>
    </citation>
    <scope>NUCLEOTIDE SEQUENCE [LARGE SCALE GENOMIC DNA]</scope>
    <source>
        <strain evidence="6">Kwan_BN1</strain>
    </source>
</reference>
<organism evidence="6 7">
    <name type="scientific">Bugula neritina</name>
    <name type="common">Brown bryozoan</name>
    <name type="synonym">Sertularia neritina</name>
    <dbReference type="NCBI Taxonomy" id="10212"/>
    <lineage>
        <taxon>Eukaryota</taxon>
        <taxon>Metazoa</taxon>
        <taxon>Spiralia</taxon>
        <taxon>Lophotrochozoa</taxon>
        <taxon>Bryozoa</taxon>
        <taxon>Gymnolaemata</taxon>
        <taxon>Cheilostomatida</taxon>
        <taxon>Flustrina</taxon>
        <taxon>Buguloidea</taxon>
        <taxon>Bugulidae</taxon>
        <taxon>Bugula</taxon>
    </lineage>
</organism>
<name>A0A7J7J195_BUGNE</name>
<sequence>MILSKENSNRVLVRPIAFKPVVPNRGDRSSPAASSFTPTLYDDGYSSQGTSRGCSNSVSASSGESSDTYYASPIHTSTYPNDLPATQHEQSLSPDLINYEKLLQEKESEILQLRRTMELNESAMVRVHEHKRIEWENQMKELTQEYHRRLRLKQDQSNEKELDLRDIISKLEMDNRQLSVNIQQQQIDQDRQQQLSIQLHELKQRHADMTQRLSQETCESDKLRHRSKELEATIQTLQEKLVIGTAEQNKLQEKVSKSSDTSTTQTKQLCEKLQQLENEILQERGNFCIERQKWKEEKEKVLQYQKQLQKTYSQMYRRNNELEQQLCRINSRRQARRESLQNNMDRFSLLSVDIETTPESFC</sequence>
<evidence type="ECO:0000256" key="2">
    <source>
        <dbReference type="ARBA" id="ARBA00022490"/>
    </source>
</evidence>
<evidence type="ECO:0000256" key="3">
    <source>
        <dbReference type="ARBA" id="ARBA00023054"/>
    </source>
</evidence>
<evidence type="ECO:0000313" key="6">
    <source>
        <dbReference type="EMBL" id="KAF6019855.1"/>
    </source>
</evidence>
<dbReference type="InterPro" id="IPR045329">
    <property type="entry name" value="LZTS"/>
</dbReference>
<comment type="subcellular location">
    <subcellularLocation>
        <location evidence="1">Cytoplasm</location>
    </subcellularLocation>
</comment>
<gene>
    <name evidence="6" type="ORF">EB796_021826</name>
</gene>
<feature type="coiled-coil region" evidence="4">
    <location>
        <begin position="266"/>
        <end position="325"/>
    </location>
</feature>
<evidence type="ECO:0000256" key="4">
    <source>
        <dbReference type="SAM" id="Coils"/>
    </source>
</evidence>
<keyword evidence="3 4" id="KW-0175">Coiled coil</keyword>
<comment type="caution">
    <text evidence="6">The sequence shown here is derived from an EMBL/GenBank/DDBJ whole genome shotgun (WGS) entry which is preliminary data.</text>
</comment>
<dbReference type="PANTHER" id="PTHR19354:SF2">
    <property type="entry name" value="LEUCINE-RICH REPEAT-CONTAINING PROTEIN DDB_G0290503"/>
    <property type="match status" value="1"/>
</dbReference>
<dbReference type="EMBL" id="VXIV02003208">
    <property type="protein sequence ID" value="KAF6019855.1"/>
    <property type="molecule type" value="Genomic_DNA"/>
</dbReference>
<protein>
    <submittedName>
        <fullName evidence="6">Uncharacterized protein</fullName>
    </submittedName>
</protein>
<evidence type="ECO:0000256" key="1">
    <source>
        <dbReference type="ARBA" id="ARBA00004496"/>
    </source>
</evidence>
<keyword evidence="2" id="KW-0963">Cytoplasm</keyword>
<dbReference type="PANTHER" id="PTHR19354">
    <property type="entry name" value="ZIPPER PUTATIVE TUMOR SUPPRESSOR 2 HOMOLOG-LIKE PROTEIN-RELATED"/>
    <property type="match status" value="1"/>
</dbReference>
<dbReference type="AlphaFoldDB" id="A0A7J7J195"/>
<dbReference type="Proteomes" id="UP000593567">
    <property type="component" value="Unassembled WGS sequence"/>
</dbReference>
<proteinExistence type="predicted"/>
<evidence type="ECO:0000313" key="7">
    <source>
        <dbReference type="Proteomes" id="UP000593567"/>
    </source>
</evidence>
<keyword evidence="7" id="KW-1185">Reference proteome</keyword>
<accession>A0A7J7J195</accession>
<feature type="coiled-coil region" evidence="4">
    <location>
        <begin position="96"/>
        <end position="240"/>
    </location>
</feature>
<dbReference type="OrthoDB" id="10030037at2759"/>
<dbReference type="Pfam" id="PF06818">
    <property type="entry name" value="Fez1"/>
    <property type="match status" value="1"/>
</dbReference>
<feature type="region of interest" description="Disordered" evidence="5">
    <location>
        <begin position="21"/>
        <end position="88"/>
    </location>
</feature>
<dbReference type="GO" id="GO:0005737">
    <property type="term" value="C:cytoplasm"/>
    <property type="evidence" value="ECO:0007669"/>
    <property type="project" value="UniProtKB-SubCell"/>
</dbReference>
<feature type="compositionally biased region" description="Low complexity" evidence="5">
    <location>
        <begin position="51"/>
        <end position="66"/>
    </location>
</feature>
<evidence type="ECO:0000256" key="5">
    <source>
        <dbReference type="SAM" id="MobiDB-lite"/>
    </source>
</evidence>